<dbReference type="GO" id="GO:0009298">
    <property type="term" value="P:GDP-mannose biosynthetic process"/>
    <property type="evidence" value="ECO:0007669"/>
    <property type="project" value="TreeGrafter"/>
</dbReference>
<evidence type="ECO:0000256" key="4">
    <source>
        <dbReference type="ARBA" id="ARBA00022695"/>
    </source>
</evidence>
<dbReference type="InterPro" id="IPR049577">
    <property type="entry name" value="GMPP_N"/>
</dbReference>
<keyword evidence="3 9" id="KW-0808">Transferase</keyword>
<proteinExistence type="inferred from homology"/>
<evidence type="ECO:0000256" key="7">
    <source>
        <dbReference type="ARBA" id="ARBA00047343"/>
    </source>
</evidence>
<evidence type="ECO:0000313" key="9">
    <source>
        <dbReference type="EMBL" id="BAL55929.1"/>
    </source>
</evidence>
<evidence type="ECO:0000256" key="5">
    <source>
        <dbReference type="ARBA" id="ARBA00022741"/>
    </source>
</evidence>
<comment type="catalytic activity">
    <reaction evidence="7">
        <text>alpha-D-mannose 1-phosphate + GTP + H(+) = GDP-alpha-D-mannose + diphosphate</text>
        <dbReference type="Rhea" id="RHEA:15229"/>
        <dbReference type="ChEBI" id="CHEBI:15378"/>
        <dbReference type="ChEBI" id="CHEBI:33019"/>
        <dbReference type="ChEBI" id="CHEBI:37565"/>
        <dbReference type="ChEBI" id="CHEBI:57527"/>
        <dbReference type="ChEBI" id="CHEBI:58409"/>
        <dbReference type="EC" id="2.7.7.13"/>
    </reaction>
</comment>
<dbReference type="GO" id="GO:0004475">
    <property type="term" value="F:mannose-1-phosphate guanylyltransferase (GTP) activity"/>
    <property type="evidence" value="ECO:0007669"/>
    <property type="project" value="UniProtKB-EC"/>
</dbReference>
<keyword evidence="6" id="KW-0342">GTP-binding</keyword>
<accession>H5SIE3</accession>
<dbReference type="EC" id="2.7.7.13" evidence="2"/>
<dbReference type="EMBL" id="AP011733">
    <property type="protein sequence ID" value="BAL55929.1"/>
    <property type="molecule type" value="Genomic_DNA"/>
</dbReference>
<evidence type="ECO:0000259" key="8">
    <source>
        <dbReference type="Pfam" id="PF00483"/>
    </source>
</evidence>
<comment type="similarity">
    <text evidence="1">Belongs to the mannose-6-phosphate isomerase type 2 family.</text>
</comment>
<sequence>MSPKTYALILAGGSGTRFWPVSRAAHPKQFLDVLGKGHSLLQATFLRVRHLIPDQRIWVVGNAQHEALLREQLPDLAPQNLLLEPLQRNTAPSILWASLLLLQEDPEALLWILPADHYIPDEEPFLRLIHEVLTTCDFSQAILTIGIKPSYPHTGYGYIQFVPVAGSLCQPVKTFTEKPSRELAEVFLQSGDFLWNSGMFLAKASVLVQAFMEHAPELYEAFQGIAEREGPRVRAAFQQAPSISFDYAVMEKYHPVMVVEGRFPWWDLGGWKALHEVHPHDPHQNSLRGEVYTHNVTNTLLFAQPPHKLVIVSGLKDYLVIDTPDVLVILPQEEEQTLKDWVQRLRTEGKTRYL</sequence>
<dbReference type="Gene3D" id="3.90.550.10">
    <property type="entry name" value="Spore Coat Polysaccharide Biosynthesis Protein SpsA, Chain A"/>
    <property type="match status" value="1"/>
</dbReference>
<dbReference type="InterPro" id="IPR005835">
    <property type="entry name" value="NTP_transferase_dom"/>
</dbReference>
<gene>
    <name evidence="9" type="ORF">HGMM_F32H02C02</name>
</gene>
<keyword evidence="5" id="KW-0547">Nucleotide-binding</keyword>
<dbReference type="InterPro" id="IPR051161">
    <property type="entry name" value="Mannose-6P_isomerase_type2"/>
</dbReference>
<keyword evidence="4 9" id="KW-0548">Nucleotidyltransferase</keyword>
<dbReference type="InterPro" id="IPR029044">
    <property type="entry name" value="Nucleotide-diphossugar_trans"/>
</dbReference>
<dbReference type="Pfam" id="PF00483">
    <property type="entry name" value="NTP_transferase"/>
    <property type="match status" value="1"/>
</dbReference>
<organism evidence="9">
    <name type="scientific">uncultured Bacteroidota bacterium</name>
    <dbReference type="NCBI Taxonomy" id="152509"/>
    <lineage>
        <taxon>Bacteria</taxon>
        <taxon>Pseudomonadati</taxon>
        <taxon>Bacteroidota</taxon>
        <taxon>environmental samples</taxon>
    </lineage>
</organism>
<reference evidence="9" key="2">
    <citation type="journal article" date="2012" name="PLoS ONE">
        <title>A Deeply Branching Thermophilic Bacterium with an Ancient Acetyl-CoA Pathway Dominates a Subsurface Ecosystem.</title>
        <authorList>
            <person name="Takami H."/>
            <person name="Noguchi H."/>
            <person name="Takaki Y."/>
            <person name="Uchiyama I."/>
            <person name="Toyoda A."/>
            <person name="Nishi S."/>
            <person name="Chee G.-J."/>
            <person name="Arai W."/>
            <person name="Nunoura T."/>
            <person name="Itoh T."/>
            <person name="Hattori M."/>
            <person name="Takai K."/>
        </authorList>
    </citation>
    <scope>NUCLEOTIDE SEQUENCE</scope>
</reference>
<dbReference type="GO" id="GO:0005525">
    <property type="term" value="F:GTP binding"/>
    <property type="evidence" value="ECO:0007669"/>
    <property type="project" value="UniProtKB-KW"/>
</dbReference>
<evidence type="ECO:0000256" key="1">
    <source>
        <dbReference type="ARBA" id="ARBA00006115"/>
    </source>
</evidence>
<dbReference type="FunFam" id="3.90.550.10:FF:000046">
    <property type="entry name" value="Mannose-1-phosphate guanylyltransferase (GDP)"/>
    <property type="match status" value="1"/>
</dbReference>
<dbReference type="SUPFAM" id="SSF159283">
    <property type="entry name" value="Guanosine diphospho-D-mannose pyrophosphorylase/mannose-6-phosphate isomerase linker domain"/>
    <property type="match status" value="1"/>
</dbReference>
<dbReference type="PANTHER" id="PTHR46390:SF1">
    <property type="entry name" value="MANNOSE-1-PHOSPHATE GUANYLYLTRANSFERASE"/>
    <property type="match status" value="1"/>
</dbReference>
<evidence type="ECO:0000256" key="6">
    <source>
        <dbReference type="ARBA" id="ARBA00023134"/>
    </source>
</evidence>
<evidence type="ECO:0000256" key="3">
    <source>
        <dbReference type="ARBA" id="ARBA00022679"/>
    </source>
</evidence>
<dbReference type="PANTHER" id="PTHR46390">
    <property type="entry name" value="MANNOSE-1-PHOSPHATE GUANYLYLTRANSFERASE"/>
    <property type="match status" value="1"/>
</dbReference>
<dbReference type="AlphaFoldDB" id="H5SIE3"/>
<feature type="domain" description="Nucleotidyl transferase" evidence="8">
    <location>
        <begin position="7"/>
        <end position="281"/>
    </location>
</feature>
<reference evidence="9" key="1">
    <citation type="journal article" date="2005" name="Environ. Microbiol.">
        <title>Genetic and functional properties of uncultivated thermophilic crenarchaeotes from a subsurface gold mine as revealed by analysis of genome fragments.</title>
        <authorList>
            <person name="Nunoura T."/>
            <person name="Hirayama H."/>
            <person name="Takami H."/>
            <person name="Oida H."/>
            <person name="Nishi S."/>
            <person name="Shimamura S."/>
            <person name="Suzuki Y."/>
            <person name="Inagaki F."/>
            <person name="Takai K."/>
            <person name="Nealson K.H."/>
            <person name="Horikoshi K."/>
        </authorList>
    </citation>
    <scope>NUCLEOTIDE SEQUENCE</scope>
</reference>
<evidence type="ECO:0000256" key="2">
    <source>
        <dbReference type="ARBA" id="ARBA00012387"/>
    </source>
</evidence>
<dbReference type="CDD" id="cd02509">
    <property type="entry name" value="GDP-M1P_Guanylyltransferase"/>
    <property type="match status" value="1"/>
</dbReference>
<dbReference type="SUPFAM" id="SSF53448">
    <property type="entry name" value="Nucleotide-diphospho-sugar transferases"/>
    <property type="match status" value="1"/>
</dbReference>
<name>H5SIE3_9BACT</name>
<protein>
    <recommendedName>
        <fullName evidence="2">mannose-1-phosphate guanylyltransferase</fullName>
        <ecNumber evidence="2">2.7.7.13</ecNumber>
    </recommendedName>
</protein>